<proteinExistence type="predicted"/>
<dbReference type="Proteomes" id="UP000765509">
    <property type="component" value="Unassembled WGS sequence"/>
</dbReference>
<comment type="caution">
    <text evidence="1">The sequence shown here is derived from an EMBL/GenBank/DDBJ whole genome shotgun (WGS) entry which is preliminary data.</text>
</comment>
<accession>A0A9Q3IZJ6</accession>
<evidence type="ECO:0000313" key="1">
    <source>
        <dbReference type="EMBL" id="MBW0552869.1"/>
    </source>
</evidence>
<dbReference type="OrthoDB" id="191979at2759"/>
<evidence type="ECO:0000313" key="2">
    <source>
        <dbReference type="Proteomes" id="UP000765509"/>
    </source>
</evidence>
<reference evidence="1" key="1">
    <citation type="submission" date="2021-03" db="EMBL/GenBank/DDBJ databases">
        <title>Draft genome sequence of rust myrtle Austropuccinia psidii MF-1, a brazilian biotype.</title>
        <authorList>
            <person name="Quecine M.C."/>
            <person name="Pachon D.M.R."/>
            <person name="Bonatelli M.L."/>
            <person name="Correr F.H."/>
            <person name="Franceschini L.M."/>
            <person name="Leite T.F."/>
            <person name="Margarido G.R.A."/>
            <person name="Almeida C.A."/>
            <person name="Ferrarezi J.A."/>
            <person name="Labate C.A."/>
        </authorList>
    </citation>
    <scope>NUCLEOTIDE SEQUENCE</scope>
    <source>
        <strain evidence="1">MF-1</strain>
    </source>
</reference>
<keyword evidence="2" id="KW-1185">Reference proteome</keyword>
<gene>
    <name evidence="1" type="ORF">O181_092584</name>
</gene>
<organism evidence="1 2">
    <name type="scientific">Austropuccinia psidii MF-1</name>
    <dbReference type="NCBI Taxonomy" id="1389203"/>
    <lineage>
        <taxon>Eukaryota</taxon>
        <taxon>Fungi</taxon>
        <taxon>Dikarya</taxon>
        <taxon>Basidiomycota</taxon>
        <taxon>Pucciniomycotina</taxon>
        <taxon>Pucciniomycetes</taxon>
        <taxon>Pucciniales</taxon>
        <taxon>Sphaerophragmiaceae</taxon>
        <taxon>Austropuccinia</taxon>
    </lineage>
</organism>
<dbReference type="AlphaFoldDB" id="A0A9Q3IZJ6"/>
<dbReference type="EMBL" id="AVOT02059162">
    <property type="protein sequence ID" value="MBW0552869.1"/>
    <property type="molecule type" value="Genomic_DNA"/>
</dbReference>
<sequence length="257" mass="29042">MTISALIVFLPILVTLLYNLLAQLVLKYSLMALPSRNLRGKTIIIFAPSLTSLALKIIQHLSKDLVQLIVVLPAPLTDPINLQMIFLLRQPHNEQIFLEHCLVHSPDDVIRFTRQWLCTTQIATHSSRLDTLLFLHHPQTPQIFLLLNVLLPFLLKQQETGPPLRVIPLNSRSEFSSLWRTFQHHLEPNPPLILIPSSSASPLDALWAIFAPLSALTPGLKHKGFKPEKAQEPIDPALLEKHLKLTESVIEAHMTNK</sequence>
<name>A0A9Q3IZJ6_9BASI</name>
<protein>
    <submittedName>
        <fullName evidence="1">Uncharacterized protein</fullName>
    </submittedName>
</protein>